<comment type="caution">
    <text evidence="10">The sequence shown here is derived from an EMBL/GenBank/DDBJ whole genome shotgun (WGS) entry which is preliminary data.</text>
</comment>
<feature type="domain" description="C2H2-type" evidence="9">
    <location>
        <begin position="599"/>
        <end position="627"/>
    </location>
</feature>
<feature type="compositionally biased region" description="Acidic residues" evidence="8">
    <location>
        <begin position="302"/>
        <end position="313"/>
    </location>
</feature>
<evidence type="ECO:0000256" key="4">
    <source>
        <dbReference type="ARBA" id="ARBA00022771"/>
    </source>
</evidence>
<keyword evidence="2" id="KW-0479">Metal-binding</keyword>
<evidence type="ECO:0000256" key="6">
    <source>
        <dbReference type="ARBA" id="ARBA00023242"/>
    </source>
</evidence>
<feature type="compositionally biased region" description="Basic residues" evidence="8">
    <location>
        <begin position="334"/>
        <end position="347"/>
    </location>
</feature>
<feature type="compositionally biased region" description="Acidic residues" evidence="8">
    <location>
        <begin position="946"/>
        <end position="955"/>
    </location>
</feature>
<feature type="domain" description="C2H2-type" evidence="9">
    <location>
        <begin position="511"/>
        <end position="539"/>
    </location>
</feature>
<feature type="domain" description="C2H2-type" evidence="9">
    <location>
        <begin position="879"/>
        <end position="906"/>
    </location>
</feature>
<keyword evidence="4 7" id="KW-0863">Zinc-finger</keyword>
<feature type="region of interest" description="Disordered" evidence="8">
    <location>
        <begin position="287"/>
        <end position="347"/>
    </location>
</feature>
<keyword evidence="6" id="KW-0539">Nucleus</keyword>
<gene>
    <name evidence="10" type="ORF">ODALV1_LOCUS29003</name>
</gene>
<dbReference type="InterPro" id="IPR036236">
    <property type="entry name" value="Znf_C2H2_sf"/>
</dbReference>
<feature type="domain" description="C2H2-type" evidence="9">
    <location>
        <begin position="569"/>
        <end position="597"/>
    </location>
</feature>
<keyword evidence="5" id="KW-0862">Zinc</keyword>
<accession>A0ABP1S3D7</accession>
<feature type="domain" description="C2H2-type" evidence="9">
    <location>
        <begin position="760"/>
        <end position="788"/>
    </location>
</feature>
<name>A0ABP1S3D7_9HEXA</name>
<feature type="region of interest" description="Disordered" evidence="8">
    <location>
        <begin position="945"/>
        <end position="972"/>
    </location>
</feature>
<evidence type="ECO:0000256" key="2">
    <source>
        <dbReference type="ARBA" id="ARBA00022723"/>
    </source>
</evidence>
<dbReference type="PANTHER" id="PTHR24381">
    <property type="entry name" value="ZINC FINGER PROTEIN"/>
    <property type="match status" value="1"/>
</dbReference>
<evidence type="ECO:0000256" key="7">
    <source>
        <dbReference type="PROSITE-ProRule" id="PRU00042"/>
    </source>
</evidence>
<dbReference type="Pfam" id="PF00096">
    <property type="entry name" value="zf-C2H2"/>
    <property type="match status" value="3"/>
</dbReference>
<protein>
    <recommendedName>
        <fullName evidence="9">C2H2-type domain-containing protein</fullName>
    </recommendedName>
</protein>
<feature type="domain" description="C2H2-type" evidence="9">
    <location>
        <begin position="792"/>
        <end position="820"/>
    </location>
</feature>
<dbReference type="EMBL" id="CAXLJM020000148">
    <property type="protein sequence ID" value="CAL8142291.1"/>
    <property type="molecule type" value="Genomic_DNA"/>
</dbReference>
<dbReference type="InterPro" id="IPR013087">
    <property type="entry name" value="Znf_C2H2_type"/>
</dbReference>
<feature type="domain" description="C2H2-type" evidence="9">
    <location>
        <begin position="850"/>
        <end position="878"/>
    </location>
</feature>
<proteinExistence type="predicted"/>
<organism evidence="10 11">
    <name type="scientific">Orchesella dallaii</name>
    <dbReference type="NCBI Taxonomy" id="48710"/>
    <lineage>
        <taxon>Eukaryota</taxon>
        <taxon>Metazoa</taxon>
        <taxon>Ecdysozoa</taxon>
        <taxon>Arthropoda</taxon>
        <taxon>Hexapoda</taxon>
        <taxon>Collembola</taxon>
        <taxon>Entomobryomorpha</taxon>
        <taxon>Entomobryoidea</taxon>
        <taxon>Orchesellidae</taxon>
        <taxon>Orchesellinae</taxon>
        <taxon>Orchesella</taxon>
    </lineage>
</organism>
<evidence type="ECO:0000256" key="8">
    <source>
        <dbReference type="SAM" id="MobiDB-lite"/>
    </source>
</evidence>
<dbReference type="PROSITE" id="PS00028">
    <property type="entry name" value="ZINC_FINGER_C2H2_1"/>
    <property type="match status" value="10"/>
</dbReference>
<evidence type="ECO:0000313" key="11">
    <source>
        <dbReference type="Proteomes" id="UP001642540"/>
    </source>
</evidence>
<dbReference type="Gene3D" id="3.30.160.60">
    <property type="entry name" value="Classic Zinc Finger"/>
    <property type="match status" value="8"/>
</dbReference>
<feature type="domain" description="C2H2-type" evidence="9">
    <location>
        <begin position="906"/>
        <end position="930"/>
    </location>
</feature>
<sequence>MDEIENDYSPLVEEKCFICSGTTRLAEVSRIGFQHSGLSKLNCQLSIILLLRRILGISQDVLTELLNGGGNPSEWGIKLCGPCYSVFREAEFMHRRLMKFQADFEDLAKELRSLLLNSTGGACDELRNRIDASENVKKPRRKMGRPKSLSEKSIPCNIVEDLRNKFFEESSKNSLDPLITTKVLYTKQRPGTALDGIFTTQPVMVMSSEVNKQSMHNSNSRKRTSRLVTTRQIQQEVEENMVESSNEEEEDVCNNNLEDNIISKQPFIIKQEASNELQDYNLPDEDAIEYNDFPSSPPWLPENDDGMGDETPPEDVNSSGGDSDYEPEPALSKPKVKPKGKSHKIRKNVAARLREKRIQESLSKVSTQETYVEPIEENGSFRCPTCDVIISKKIECRAHILKEHYDDPLPFHCHVCDNKRFEEEKYLRKHLNRFHLGSKTPYDEEYDPELHSAEKLKNMVIEDDSWQSLTRIDNDKSSQDGGLQVSLEEIVNPQLPDDIIKQFRNDPKGSYQCSLCKRKFASEMLRDGHEKRTHQGIENPFQCTLCHKVFARRSRLLKHMVVVHFSNQHVCSQCGSRFADKVLLEGHVRRIHLGETNPYPCSICSRKFPKRVKLNQHLSNVHKVHVPKVLKKKVSATMISVPQILRPKSMKNPQTEDESIFECWVCSTEGEPMRFGSLEEKEEHIQTLHTSVEKPFICPAVGCDKKYATRGVLDYHLAKVHPEGIKVPVEQYYECIECKKKFSIRSELEAHMESHNSSPFVCDLCGKQYRLQKYLDDHQQQVHHKELKLKPHKCKECGKILNTAKSLDHHIKTKHTKETKFKCKECDFGTMYEKLLQRHVEIRHLKIAQALCPICSRPFATQFYLTQHMMRVHTKEKPYKCNECGKLFSDQPTFNRHKEAHSGRIHECPIETCKRQFNTRHAFRTHLKIHQKNGIMVEIPEFRYENEDENEEENSSSEAEATPNSDNNLTVLPDLKPEASLAEQCTDSNEGVASSNVNSKTVVDNSINAPPSLEIGIPECESIAFAQASGSVVNEAV</sequence>
<dbReference type="Proteomes" id="UP001642540">
    <property type="component" value="Unassembled WGS sequence"/>
</dbReference>
<dbReference type="SUPFAM" id="SSF57667">
    <property type="entry name" value="beta-beta-alpha zinc fingers"/>
    <property type="match status" value="5"/>
</dbReference>
<keyword evidence="11" id="KW-1185">Reference proteome</keyword>
<dbReference type="SMART" id="SM00355">
    <property type="entry name" value="ZnF_C2H2"/>
    <property type="match status" value="15"/>
</dbReference>
<evidence type="ECO:0000256" key="1">
    <source>
        <dbReference type="ARBA" id="ARBA00004123"/>
    </source>
</evidence>
<evidence type="ECO:0000259" key="9">
    <source>
        <dbReference type="PROSITE" id="PS50157"/>
    </source>
</evidence>
<keyword evidence="3" id="KW-0677">Repeat</keyword>
<reference evidence="10 11" key="1">
    <citation type="submission" date="2024-08" db="EMBL/GenBank/DDBJ databases">
        <authorList>
            <person name="Cucini C."/>
            <person name="Frati F."/>
        </authorList>
    </citation>
    <scope>NUCLEOTIDE SEQUENCE [LARGE SCALE GENOMIC DNA]</scope>
</reference>
<dbReference type="PANTHER" id="PTHR24381:SF393">
    <property type="entry name" value="CHROMATIN-LINKED ADAPTOR FOR MSL PROTEINS, ISOFORM B"/>
    <property type="match status" value="1"/>
</dbReference>
<dbReference type="PROSITE" id="PS50157">
    <property type="entry name" value="ZINC_FINGER_C2H2_2"/>
    <property type="match status" value="10"/>
</dbReference>
<evidence type="ECO:0000256" key="5">
    <source>
        <dbReference type="ARBA" id="ARBA00022833"/>
    </source>
</evidence>
<evidence type="ECO:0000313" key="10">
    <source>
        <dbReference type="EMBL" id="CAL8142291.1"/>
    </source>
</evidence>
<feature type="domain" description="C2H2-type" evidence="9">
    <location>
        <begin position="541"/>
        <end position="569"/>
    </location>
</feature>
<feature type="domain" description="C2H2-type" evidence="9">
    <location>
        <begin position="733"/>
        <end position="760"/>
    </location>
</feature>
<comment type="subcellular location">
    <subcellularLocation>
        <location evidence="1">Nucleus</location>
    </subcellularLocation>
</comment>
<evidence type="ECO:0000256" key="3">
    <source>
        <dbReference type="ARBA" id="ARBA00022737"/>
    </source>
</evidence>
<dbReference type="Pfam" id="PF13912">
    <property type="entry name" value="zf-C2H2_6"/>
    <property type="match status" value="1"/>
</dbReference>